<evidence type="ECO:0000256" key="4">
    <source>
        <dbReference type="PROSITE-ProRule" id="PRU00175"/>
    </source>
</evidence>
<dbReference type="Proteomes" id="UP001218218">
    <property type="component" value="Unassembled WGS sequence"/>
</dbReference>
<protein>
    <recommendedName>
        <fullName evidence="5">RING-type domain-containing protein</fullName>
    </recommendedName>
</protein>
<dbReference type="PROSITE" id="PS50089">
    <property type="entry name" value="ZF_RING_2"/>
    <property type="match status" value="1"/>
</dbReference>
<evidence type="ECO:0000259" key="5">
    <source>
        <dbReference type="PROSITE" id="PS50089"/>
    </source>
</evidence>
<dbReference type="Pfam" id="PF00097">
    <property type="entry name" value="zf-C3HC4"/>
    <property type="match status" value="1"/>
</dbReference>
<evidence type="ECO:0000313" key="6">
    <source>
        <dbReference type="EMBL" id="KAJ7343884.1"/>
    </source>
</evidence>
<comment type="caution">
    <text evidence="6">The sequence shown here is derived from an EMBL/GenBank/DDBJ whole genome shotgun (WGS) entry which is preliminary data.</text>
</comment>
<keyword evidence="7" id="KW-1185">Reference proteome</keyword>
<name>A0AAD7ER73_9AGAR</name>
<dbReference type="InterPro" id="IPR018957">
    <property type="entry name" value="Znf_C3HC4_RING-type"/>
</dbReference>
<dbReference type="SUPFAM" id="SSF57850">
    <property type="entry name" value="RING/U-box"/>
    <property type="match status" value="1"/>
</dbReference>
<reference evidence="6" key="1">
    <citation type="submission" date="2023-03" db="EMBL/GenBank/DDBJ databases">
        <title>Massive genome expansion in bonnet fungi (Mycena s.s.) driven by repeated elements and novel gene families across ecological guilds.</title>
        <authorList>
            <consortium name="Lawrence Berkeley National Laboratory"/>
            <person name="Harder C.B."/>
            <person name="Miyauchi S."/>
            <person name="Viragh M."/>
            <person name="Kuo A."/>
            <person name="Thoen E."/>
            <person name="Andreopoulos B."/>
            <person name="Lu D."/>
            <person name="Skrede I."/>
            <person name="Drula E."/>
            <person name="Henrissat B."/>
            <person name="Morin E."/>
            <person name="Kohler A."/>
            <person name="Barry K."/>
            <person name="LaButti K."/>
            <person name="Morin E."/>
            <person name="Salamov A."/>
            <person name="Lipzen A."/>
            <person name="Mereny Z."/>
            <person name="Hegedus B."/>
            <person name="Baldrian P."/>
            <person name="Stursova M."/>
            <person name="Weitz H."/>
            <person name="Taylor A."/>
            <person name="Grigoriev I.V."/>
            <person name="Nagy L.G."/>
            <person name="Martin F."/>
            <person name="Kauserud H."/>
        </authorList>
    </citation>
    <scope>NUCLEOTIDE SEQUENCE</scope>
    <source>
        <strain evidence="6">CBHHK002</strain>
    </source>
</reference>
<evidence type="ECO:0000256" key="3">
    <source>
        <dbReference type="ARBA" id="ARBA00022833"/>
    </source>
</evidence>
<feature type="domain" description="RING-type" evidence="5">
    <location>
        <begin position="51"/>
        <end position="89"/>
    </location>
</feature>
<keyword evidence="2 4" id="KW-0863">Zinc-finger</keyword>
<accession>A0AAD7ER73</accession>
<gene>
    <name evidence="6" type="ORF">DFH08DRAFT_871387</name>
</gene>
<dbReference type="GO" id="GO:0008270">
    <property type="term" value="F:zinc ion binding"/>
    <property type="evidence" value="ECO:0007669"/>
    <property type="project" value="UniProtKB-KW"/>
</dbReference>
<evidence type="ECO:0000313" key="7">
    <source>
        <dbReference type="Proteomes" id="UP001218218"/>
    </source>
</evidence>
<evidence type="ECO:0000256" key="1">
    <source>
        <dbReference type="ARBA" id="ARBA00022723"/>
    </source>
</evidence>
<dbReference type="EMBL" id="JARIHO010000022">
    <property type="protein sequence ID" value="KAJ7343884.1"/>
    <property type="molecule type" value="Genomic_DNA"/>
</dbReference>
<organism evidence="6 7">
    <name type="scientific">Mycena albidolilacea</name>
    <dbReference type="NCBI Taxonomy" id="1033008"/>
    <lineage>
        <taxon>Eukaryota</taxon>
        <taxon>Fungi</taxon>
        <taxon>Dikarya</taxon>
        <taxon>Basidiomycota</taxon>
        <taxon>Agaricomycotina</taxon>
        <taxon>Agaricomycetes</taxon>
        <taxon>Agaricomycetidae</taxon>
        <taxon>Agaricales</taxon>
        <taxon>Marasmiineae</taxon>
        <taxon>Mycenaceae</taxon>
        <taxon>Mycena</taxon>
    </lineage>
</organism>
<proteinExistence type="predicted"/>
<dbReference type="AlphaFoldDB" id="A0AAD7ER73"/>
<sequence>MRVARILRSIPTRISILGWRKPRVQALVHADLWVAGEGPPEQLPILDHHECGICHHVKSHPVSYICGHSHCYVCIRLWLEHEWMCPDCRTPMYHDPFRHWGEEASLASAYPDWNDESIVNYSWDGLIFPKAPEVLVPDSP</sequence>
<dbReference type="Gene3D" id="3.30.40.10">
    <property type="entry name" value="Zinc/RING finger domain, C3HC4 (zinc finger)"/>
    <property type="match status" value="1"/>
</dbReference>
<dbReference type="InterPro" id="IPR013083">
    <property type="entry name" value="Znf_RING/FYVE/PHD"/>
</dbReference>
<keyword evidence="3" id="KW-0862">Zinc</keyword>
<keyword evidence="1" id="KW-0479">Metal-binding</keyword>
<evidence type="ECO:0000256" key="2">
    <source>
        <dbReference type="ARBA" id="ARBA00022771"/>
    </source>
</evidence>
<dbReference type="InterPro" id="IPR001841">
    <property type="entry name" value="Znf_RING"/>
</dbReference>